<dbReference type="AlphaFoldDB" id="A0A1W1VA47"/>
<accession>A0A1W1VA47</accession>
<dbReference type="InterPro" id="IPR012902">
    <property type="entry name" value="N_methyl_site"/>
</dbReference>
<dbReference type="PANTHER" id="PTHR39583:SF3">
    <property type="entry name" value="PREPILIN PEPTIDASE-DEPENDENT PROTEIN B"/>
    <property type="match status" value="1"/>
</dbReference>
<dbReference type="PIRSF" id="PIRSF004525">
    <property type="entry name" value="Pilin_peptidase-dep_B_prd"/>
    <property type="match status" value="1"/>
</dbReference>
<dbReference type="EMBL" id="FWWV01000068">
    <property type="protein sequence ID" value="SMB90156.1"/>
    <property type="molecule type" value="Genomic_DNA"/>
</dbReference>
<keyword evidence="4 6" id="KW-1133">Transmembrane helix</keyword>
<keyword evidence="5 6" id="KW-0472">Membrane</keyword>
<gene>
    <name evidence="7" type="ORF">SAMN05660772_01474</name>
</gene>
<comment type="subcellular location">
    <subcellularLocation>
        <location evidence="1">Membrane</location>
        <topology evidence="1">Single-pass membrane protein</topology>
    </subcellularLocation>
</comment>
<keyword evidence="8" id="KW-1185">Reference proteome</keyword>
<evidence type="ECO:0000256" key="4">
    <source>
        <dbReference type="ARBA" id="ARBA00022989"/>
    </source>
</evidence>
<dbReference type="InterPro" id="IPR051621">
    <property type="entry name" value="T2SS_protein_J"/>
</dbReference>
<evidence type="ECO:0000313" key="8">
    <source>
        <dbReference type="Proteomes" id="UP000192408"/>
    </source>
</evidence>
<dbReference type="Pfam" id="PF07963">
    <property type="entry name" value="N_methyl"/>
    <property type="match status" value="1"/>
</dbReference>
<protein>
    <submittedName>
        <fullName evidence="7">Prepilin peptidase dependent protein B</fullName>
    </submittedName>
</protein>
<evidence type="ECO:0000256" key="2">
    <source>
        <dbReference type="ARBA" id="ARBA00022481"/>
    </source>
</evidence>
<feature type="transmembrane region" description="Helical" evidence="6">
    <location>
        <begin position="32"/>
        <end position="54"/>
    </location>
</feature>
<evidence type="ECO:0000256" key="5">
    <source>
        <dbReference type="ARBA" id="ARBA00023136"/>
    </source>
</evidence>
<dbReference type="NCBIfam" id="TIGR02532">
    <property type="entry name" value="IV_pilin_GFxxxE"/>
    <property type="match status" value="1"/>
</dbReference>
<keyword evidence="2" id="KW-0488">Methylation</keyword>
<dbReference type="PANTHER" id="PTHR39583">
    <property type="entry name" value="TYPE II SECRETION SYSTEM PROTEIN J-RELATED"/>
    <property type="match status" value="1"/>
</dbReference>
<dbReference type="RefSeq" id="WP_084258099.1">
    <property type="nucleotide sequence ID" value="NZ_FWWV01000068.1"/>
</dbReference>
<evidence type="ECO:0000313" key="7">
    <source>
        <dbReference type="EMBL" id="SMB90156.1"/>
    </source>
</evidence>
<organism evidence="7 8">
    <name type="scientific">Pasteurella testudinis DSM 23072</name>
    <dbReference type="NCBI Taxonomy" id="1122938"/>
    <lineage>
        <taxon>Bacteria</taxon>
        <taxon>Pseudomonadati</taxon>
        <taxon>Pseudomonadota</taxon>
        <taxon>Gammaproteobacteria</taxon>
        <taxon>Pasteurellales</taxon>
        <taxon>Pasteurellaceae</taxon>
        <taxon>Pasteurella</taxon>
    </lineage>
</organism>
<proteinExistence type="predicted"/>
<evidence type="ECO:0000256" key="6">
    <source>
        <dbReference type="SAM" id="Phobius"/>
    </source>
</evidence>
<dbReference type="GO" id="GO:0016020">
    <property type="term" value="C:membrane"/>
    <property type="evidence" value="ECO:0007669"/>
    <property type="project" value="UniProtKB-SubCell"/>
</dbReference>
<sequence length="254" mass="28829">MIKPPAPALMTINRNKVRFQLPYRNGFGLLELMVATAIGSFLLLVIVAFFTQALSQNRELLLRLQLQQEIQKVLQLMAKDIARSGFYHFHQQVEQSNVDLFNHADGAASSITHANREPENSCLLFWYDLDHSGCIGSNHGAQCQRDERNNTQDIQKELFGYRLKSKMIETRAMYKNGTVQQCDAAQCHAYIADGGCDTRGWTDLLDSDTYQITRLHFSWLANGKGVLAEIEGSYKKQSEIRYQSAVVIPIVNRL</sequence>
<reference evidence="8" key="1">
    <citation type="submission" date="2017-04" db="EMBL/GenBank/DDBJ databases">
        <authorList>
            <person name="Varghese N."/>
            <person name="Submissions S."/>
        </authorList>
    </citation>
    <scope>NUCLEOTIDE SEQUENCE [LARGE SCALE GENOMIC DNA]</scope>
    <source>
        <strain evidence="8">DSM 23072</strain>
    </source>
</reference>
<dbReference type="GO" id="GO:0015628">
    <property type="term" value="P:protein secretion by the type II secretion system"/>
    <property type="evidence" value="ECO:0007669"/>
    <property type="project" value="TreeGrafter"/>
</dbReference>
<name>A0A1W1VA47_9PAST</name>
<evidence type="ECO:0000256" key="1">
    <source>
        <dbReference type="ARBA" id="ARBA00004167"/>
    </source>
</evidence>
<evidence type="ECO:0000256" key="3">
    <source>
        <dbReference type="ARBA" id="ARBA00022692"/>
    </source>
</evidence>
<dbReference type="STRING" id="1122938.SAMN05660772_01474"/>
<keyword evidence="3 6" id="KW-0812">Transmembrane</keyword>
<dbReference type="Proteomes" id="UP000192408">
    <property type="component" value="Unassembled WGS sequence"/>
</dbReference>
<dbReference type="InterPro" id="IPR016419">
    <property type="entry name" value="Prepilin_Pept-dep_B_prd"/>
</dbReference>